<dbReference type="SUPFAM" id="SSF100950">
    <property type="entry name" value="NagB/RpiA/CoA transferase-like"/>
    <property type="match status" value="1"/>
</dbReference>
<evidence type="ECO:0000259" key="3">
    <source>
        <dbReference type="PROSITE" id="PS51000"/>
    </source>
</evidence>
<comment type="caution">
    <text evidence="4">The sequence shown here is derived from an EMBL/GenBank/DDBJ whole genome shotgun (WGS) entry which is preliminary data.</text>
</comment>
<evidence type="ECO:0000256" key="2">
    <source>
        <dbReference type="ARBA" id="ARBA00023163"/>
    </source>
</evidence>
<dbReference type="SMART" id="SM01134">
    <property type="entry name" value="DeoRC"/>
    <property type="match status" value="1"/>
</dbReference>
<dbReference type="RefSeq" id="WP_165112965.1">
    <property type="nucleotide sequence ID" value="NZ_JAALAA010000022.1"/>
</dbReference>
<dbReference type="Pfam" id="PF08220">
    <property type="entry name" value="HTH_DeoR"/>
    <property type="match status" value="1"/>
</dbReference>
<dbReference type="PANTHER" id="PTHR30363:SF44">
    <property type="entry name" value="AGA OPERON TRANSCRIPTIONAL REPRESSOR-RELATED"/>
    <property type="match status" value="1"/>
</dbReference>
<dbReference type="InterPro" id="IPR014036">
    <property type="entry name" value="DeoR-like_C"/>
</dbReference>
<keyword evidence="5" id="KW-1185">Reference proteome</keyword>
<dbReference type="GO" id="GO:0003700">
    <property type="term" value="F:DNA-binding transcription factor activity"/>
    <property type="evidence" value="ECO:0007669"/>
    <property type="project" value="InterPro"/>
</dbReference>
<dbReference type="Gene3D" id="1.10.10.10">
    <property type="entry name" value="Winged helix-like DNA-binding domain superfamily/Winged helix DNA-binding domain"/>
    <property type="match status" value="1"/>
</dbReference>
<dbReference type="SUPFAM" id="SSF46785">
    <property type="entry name" value="Winged helix' DNA-binding domain"/>
    <property type="match status" value="1"/>
</dbReference>
<name>A0A6M1RGB8_9ACTN</name>
<dbReference type="PANTHER" id="PTHR30363">
    <property type="entry name" value="HTH-TYPE TRANSCRIPTIONAL REGULATOR SRLR-RELATED"/>
    <property type="match status" value="1"/>
</dbReference>
<evidence type="ECO:0000256" key="1">
    <source>
        <dbReference type="ARBA" id="ARBA00023015"/>
    </source>
</evidence>
<dbReference type="AlphaFoldDB" id="A0A6M1RGB8"/>
<dbReference type="Gene3D" id="3.40.50.1360">
    <property type="match status" value="1"/>
</dbReference>
<evidence type="ECO:0000313" key="4">
    <source>
        <dbReference type="EMBL" id="NGN95297.1"/>
    </source>
</evidence>
<dbReference type="InterPro" id="IPR001034">
    <property type="entry name" value="DeoR_HTH"/>
</dbReference>
<reference evidence="4 5" key="1">
    <citation type="submission" date="2020-02" db="EMBL/GenBank/DDBJ databases">
        <title>Whole-genome analyses of novel actinobacteria.</title>
        <authorList>
            <person name="Sahin N."/>
        </authorList>
    </citation>
    <scope>NUCLEOTIDE SEQUENCE [LARGE SCALE GENOMIC DNA]</scope>
    <source>
        <strain evidence="4 5">KC13</strain>
    </source>
</reference>
<dbReference type="Pfam" id="PF00455">
    <property type="entry name" value="DeoRC"/>
    <property type="match status" value="1"/>
</dbReference>
<dbReference type="SMART" id="SM00420">
    <property type="entry name" value="HTH_DEOR"/>
    <property type="match status" value="1"/>
</dbReference>
<keyword evidence="1" id="KW-0805">Transcription regulation</keyword>
<keyword evidence="2" id="KW-0804">Transcription</keyword>
<dbReference type="InterPro" id="IPR036388">
    <property type="entry name" value="WH-like_DNA-bd_sf"/>
</dbReference>
<dbReference type="InterPro" id="IPR050313">
    <property type="entry name" value="Carb_Metab_HTH_regulators"/>
</dbReference>
<dbReference type="InterPro" id="IPR036390">
    <property type="entry name" value="WH_DNA-bd_sf"/>
</dbReference>
<gene>
    <name evidence="4" type="ORF">G5C66_21480</name>
</gene>
<dbReference type="EMBL" id="JAALAA010000022">
    <property type="protein sequence ID" value="NGN95297.1"/>
    <property type="molecule type" value="Genomic_DNA"/>
</dbReference>
<proteinExistence type="predicted"/>
<feature type="domain" description="HTH deoR-type" evidence="3">
    <location>
        <begin position="10"/>
        <end position="65"/>
    </location>
</feature>
<dbReference type="InterPro" id="IPR037171">
    <property type="entry name" value="NagB/RpiA_transferase-like"/>
</dbReference>
<dbReference type="PROSITE" id="PS51000">
    <property type="entry name" value="HTH_DEOR_2"/>
    <property type="match status" value="1"/>
</dbReference>
<evidence type="ECO:0000313" key="5">
    <source>
        <dbReference type="Proteomes" id="UP000483261"/>
    </source>
</evidence>
<sequence>MPEPAPHLPTEERRDRIRELVEERSFVRVVDLSEAFGVSTVTVRTDLEALEHGGAVRRIRGGAMPAEGLRERPFEEVQVDAAPQKEAIARLAVDELSSGMSVLLDVGTTTAAIAAELVRRTELVDLTVITNGLSIALTLEPALPRLQVIVTGGTLRPLQHSLVPPLADTVLSRIRADVAFIGCNGVDVEAGITNINLPEAELKRAMIDAASRVVVAADSSKLGRVHLGRVADLGQVDALVTDGDQSGPALDAIQAVTGLEVLVARGGTR</sequence>
<accession>A0A6M1RGB8</accession>
<dbReference type="Proteomes" id="UP000483261">
    <property type="component" value="Unassembled WGS sequence"/>
</dbReference>
<organism evidence="4 5">
    <name type="scientific">Nocardioides turkmenicus</name>
    <dbReference type="NCBI Taxonomy" id="2711220"/>
    <lineage>
        <taxon>Bacteria</taxon>
        <taxon>Bacillati</taxon>
        <taxon>Actinomycetota</taxon>
        <taxon>Actinomycetes</taxon>
        <taxon>Propionibacteriales</taxon>
        <taxon>Nocardioidaceae</taxon>
        <taxon>Nocardioides</taxon>
    </lineage>
</organism>
<protein>
    <submittedName>
        <fullName evidence="4">DeoR/GlpR transcriptional regulator</fullName>
    </submittedName>
</protein>